<proteinExistence type="predicted"/>
<sequence>CKDCGASSSWASQPLSGRTAAGNILLSASILFAKIFRVLRHLGVQCPNNRIYRRHQKDVLLPAINKAWSFQQAAMFGDIRASGSDLVLGEDGREDKPRHSAKYGSYSLMEKEGLQRSIARLEAEDTKVDLIVTDRHMKDQKEFLMLRFQMHLLHPNGEELFSFIGVSKKLDAIGKLKTCQEINLWTNSVVDHLYWSVSSTQDSNGHLTLAKWLSVLNHVMNEHEGHGNLFPRCLHESITGIETRKTWIKP</sequence>
<reference evidence="2" key="3">
    <citation type="submission" date="2015-06" db="UniProtKB">
        <authorList>
            <consortium name="EnsemblMetazoa"/>
        </authorList>
    </citation>
    <scope>IDENTIFICATION</scope>
</reference>
<gene>
    <name evidence="1" type="ORF">CAPTEDRAFT_143227</name>
</gene>
<accession>R7TNP8</accession>
<feature type="non-terminal residue" evidence="1">
    <location>
        <position position="1"/>
    </location>
</feature>
<dbReference type="EMBL" id="AMQN01030314">
    <property type="status" value="NOT_ANNOTATED_CDS"/>
    <property type="molecule type" value="Genomic_DNA"/>
</dbReference>
<dbReference type="Proteomes" id="UP000014760">
    <property type="component" value="Unassembled WGS sequence"/>
</dbReference>
<evidence type="ECO:0000313" key="1">
    <source>
        <dbReference type="EMBL" id="ELT92690.1"/>
    </source>
</evidence>
<dbReference type="HOGENOM" id="CLU_1113685_0_0_1"/>
<dbReference type="STRING" id="283909.R7TNP8"/>
<dbReference type="PANTHER" id="PTHR31751">
    <property type="entry name" value="SI:CH211-108C17.2-RELATED-RELATED"/>
    <property type="match status" value="1"/>
</dbReference>
<dbReference type="PANTHER" id="PTHR31751:SF42">
    <property type="entry name" value="PROTEIN CBG10204"/>
    <property type="match status" value="1"/>
</dbReference>
<dbReference type="EMBL" id="KB310033">
    <property type="protein sequence ID" value="ELT92690.1"/>
    <property type="molecule type" value="Genomic_DNA"/>
</dbReference>
<dbReference type="EnsemblMetazoa" id="CapteT143227">
    <property type="protein sequence ID" value="CapteP143227"/>
    <property type="gene ID" value="CapteG143227"/>
</dbReference>
<reference evidence="3" key="1">
    <citation type="submission" date="2012-12" db="EMBL/GenBank/DDBJ databases">
        <authorList>
            <person name="Hellsten U."/>
            <person name="Grimwood J."/>
            <person name="Chapman J.A."/>
            <person name="Shapiro H."/>
            <person name="Aerts A."/>
            <person name="Otillar R.P."/>
            <person name="Terry A.Y."/>
            <person name="Boore J.L."/>
            <person name="Simakov O."/>
            <person name="Marletaz F."/>
            <person name="Cho S.-J."/>
            <person name="Edsinger-Gonzales E."/>
            <person name="Havlak P."/>
            <person name="Kuo D.-H."/>
            <person name="Larsson T."/>
            <person name="Lv J."/>
            <person name="Arendt D."/>
            <person name="Savage R."/>
            <person name="Osoegawa K."/>
            <person name="de Jong P."/>
            <person name="Lindberg D.R."/>
            <person name="Seaver E.C."/>
            <person name="Weisblat D.A."/>
            <person name="Putnam N.H."/>
            <person name="Grigoriev I.V."/>
            <person name="Rokhsar D.S."/>
        </authorList>
    </citation>
    <scope>NUCLEOTIDE SEQUENCE</scope>
    <source>
        <strain evidence="3">I ESC-2004</strain>
    </source>
</reference>
<evidence type="ECO:0000313" key="3">
    <source>
        <dbReference type="Proteomes" id="UP000014760"/>
    </source>
</evidence>
<dbReference type="OrthoDB" id="6141328at2759"/>
<protein>
    <submittedName>
        <fullName evidence="1 2">Uncharacterized protein</fullName>
    </submittedName>
</protein>
<reference evidence="1 3" key="2">
    <citation type="journal article" date="2013" name="Nature">
        <title>Insights into bilaterian evolution from three spiralian genomes.</title>
        <authorList>
            <person name="Simakov O."/>
            <person name="Marletaz F."/>
            <person name="Cho S.J."/>
            <person name="Edsinger-Gonzales E."/>
            <person name="Havlak P."/>
            <person name="Hellsten U."/>
            <person name="Kuo D.H."/>
            <person name="Larsson T."/>
            <person name="Lv J."/>
            <person name="Arendt D."/>
            <person name="Savage R."/>
            <person name="Osoegawa K."/>
            <person name="de Jong P."/>
            <person name="Grimwood J."/>
            <person name="Chapman J.A."/>
            <person name="Shapiro H."/>
            <person name="Aerts A."/>
            <person name="Otillar R.P."/>
            <person name="Terry A.Y."/>
            <person name="Boore J.L."/>
            <person name="Grigoriev I.V."/>
            <person name="Lindberg D.R."/>
            <person name="Seaver E.C."/>
            <person name="Weisblat D.A."/>
            <person name="Putnam N.H."/>
            <person name="Rokhsar D.S."/>
        </authorList>
    </citation>
    <scope>NUCLEOTIDE SEQUENCE</scope>
    <source>
        <strain evidence="1 3">I ESC-2004</strain>
    </source>
</reference>
<evidence type="ECO:0000313" key="2">
    <source>
        <dbReference type="EnsemblMetazoa" id="CapteP143227"/>
    </source>
</evidence>
<organism evidence="1">
    <name type="scientific">Capitella teleta</name>
    <name type="common">Polychaete worm</name>
    <dbReference type="NCBI Taxonomy" id="283909"/>
    <lineage>
        <taxon>Eukaryota</taxon>
        <taxon>Metazoa</taxon>
        <taxon>Spiralia</taxon>
        <taxon>Lophotrochozoa</taxon>
        <taxon>Annelida</taxon>
        <taxon>Polychaeta</taxon>
        <taxon>Sedentaria</taxon>
        <taxon>Scolecida</taxon>
        <taxon>Capitellidae</taxon>
        <taxon>Capitella</taxon>
    </lineage>
</organism>
<keyword evidence="3" id="KW-1185">Reference proteome</keyword>
<name>R7TNP8_CAPTE</name>
<dbReference type="OMA" id="RICHKPC"/>
<dbReference type="AlphaFoldDB" id="R7TNP8"/>